<reference evidence="2 3" key="1">
    <citation type="submission" date="2017-03" db="EMBL/GenBank/DDBJ databases">
        <authorList>
            <person name="Afonso C.L."/>
            <person name="Miller P.J."/>
            <person name="Scott M.A."/>
            <person name="Spackman E."/>
            <person name="Goraichik I."/>
            <person name="Dimitrov K.M."/>
            <person name="Suarez D.L."/>
            <person name="Swayne D.E."/>
        </authorList>
    </citation>
    <scope>NUCLEOTIDE SEQUENCE [LARGE SCALE GENOMIC DNA]</scope>
    <source>
        <strain evidence="2">SB41UT1</strain>
    </source>
</reference>
<feature type="transmembrane region" description="Helical" evidence="1">
    <location>
        <begin position="114"/>
        <end position="137"/>
    </location>
</feature>
<gene>
    <name evidence="2" type="ORF">EHSB41UT_04574</name>
</gene>
<dbReference type="Proteomes" id="UP000196573">
    <property type="component" value="Unassembled WGS sequence"/>
</dbReference>
<protein>
    <submittedName>
        <fullName evidence="2">Uncharacterized protein</fullName>
    </submittedName>
</protein>
<dbReference type="AlphaFoldDB" id="A0A1X7ATL8"/>
<keyword evidence="1" id="KW-0472">Membrane</keyword>
<keyword evidence="3" id="KW-1185">Reference proteome</keyword>
<dbReference type="EMBL" id="FWPT01000016">
    <property type="protein sequence ID" value="SMA50757.1"/>
    <property type="molecule type" value="Genomic_DNA"/>
</dbReference>
<evidence type="ECO:0000313" key="2">
    <source>
        <dbReference type="EMBL" id="SMA50757.1"/>
    </source>
</evidence>
<keyword evidence="1" id="KW-1133">Transmembrane helix</keyword>
<sequence>MTAYSHQKDAQPQTASITNGYWFYFEVDGHNVAVFCSAISGQETVFVDDEIVSNFRNLLKMDARHTFQIDGVEYKIIIRTEKLLTGQISCTLRKGFQILGEQKKGLVQKFPFKTLFFTLLFLFLAGYGAGNLLFHIVQGFKELYLAGNDFGQTVYHFVQTLKG</sequence>
<proteinExistence type="predicted"/>
<evidence type="ECO:0000313" key="3">
    <source>
        <dbReference type="Proteomes" id="UP000196573"/>
    </source>
</evidence>
<accession>A0A1X7ATL8</accession>
<dbReference type="RefSeq" id="WP_087113196.1">
    <property type="nucleotide sequence ID" value="NZ_CBCSCN010000018.1"/>
</dbReference>
<dbReference type="OrthoDB" id="6228646at2"/>
<organism evidence="2 3">
    <name type="scientific">Parendozoicomonas haliclonae</name>
    <dbReference type="NCBI Taxonomy" id="1960125"/>
    <lineage>
        <taxon>Bacteria</taxon>
        <taxon>Pseudomonadati</taxon>
        <taxon>Pseudomonadota</taxon>
        <taxon>Gammaproteobacteria</taxon>
        <taxon>Oceanospirillales</taxon>
        <taxon>Endozoicomonadaceae</taxon>
        <taxon>Parendozoicomonas</taxon>
    </lineage>
</organism>
<keyword evidence="1" id="KW-0812">Transmembrane</keyword>
<name>A0A1X7ATL8_9GAMM</name>
<evidence type="ECO:0000256" key="1">
    <source>
        <dbReference type="SAM" id="Phobius"/>
    </source>
</evidence>